<dbReference type="Ensembl" id="ENSPMET00000004893.1">
    <property type="protein sequence ID" value="ENSPMEP00000006978.1"/>
    <property type="gene ID" value="ENSPMEG00000008569.1"/>
</dbReference>
<dbReference type="GO" id="GO:0016020">
    <property type="term" value="C:membrane"/>
    <property type="evidence" value="ECO:0007669"/>
    <property type="project" value="UniProtKB-SubCell"/>
</dbReference>
<dbReference type="InterPro" id="IPR007110">
    <property type="entry name" value="Ig-like_dom"/>
</dbReference>
<reference evidence="7" key="1">
    <citation type="submission" date="2025-08" db="UniProtKB">
        <authorList>
            <consortium name="Ensembl"/>
        </authorList>
    </citation>
    <scope>IDENTIFICATION</scope>
</reference>
<keyword evidence="2 5" id="KW-0732">Signal</keyword>
<dbReference type="STRING" id="48701.ENSPMEP00000006978"/>
<protein>
    <recommendedName>
        <fullName evidence="6">Ig-like domain-containing protein</fullName>
    </recommendedName>
</protein>
<sequence length="210" mass="22761">PVLLVGVFLVSVLFMLASCLLSGLSLPCSSFTSPRLILAKLGDSVVMHPGQTFDSISAIIWKHNMNIIVEWSGANTTLDKTTGSLIISSLAVEDTGHYNPEIDSKILEPVPKPTVSEACNKEKTVCNLTCEADITSEFGPVTYEWKTGDTELSTNKELSITEKNKESSCSCSLRNPVSNSASDEFPNPFNGGELQIFLSIFSLAKTLFTF</sequence>
<evidence type="ECO:0000256" key="1">
    <source>
        <dbReference type="ARBA" id="ARBA00004370"/>
    </source>
</evidence>
<feature type="signal peptide" evidence="5">
    <location>
        <begin position="1"/>
        <end position="19"/>
    </location>
</feature>
<keyword evidence="3" id="KW-0472">Membrane</keyword>
<dbReference type="Gene3D" id="2.60.40.10">
    <property type="entry name" value="Immunoglobulins"/>
    <property type="match status" value="2"/>
</dbReference>
<dbReference type="InterPro" id="IPR015631">
    <property type="entry name" value="CD2/SLAM_rcpt"/>
</dbReference>
<feature type="chain" id="PRO_5017450262" description="Ig-like domain-containing protein" evidence="5">
    <location>
        <begin position="20"/>
        <end position="210"/>
    </location>
</feature>
<evidence type="ECO:0000256" key="5">
    <source>
        <dbReference type="SAM" id="SignalP"/>
    </source>
</evidence>
<dbReference type="PANTHER" id="PTHR12080">
    <property type="entry name" value="SIGNALING LYMPHOCYTIC ACTIVATION MOLECULE"/>
    <property type="match status" value="1"/>
</dbReference>
<evidence type="ECO:0000256" key="4">
    <source>
        <dbReference type="ARBA" id="ARBA00023180"/>
    </source>
</evidence>
<accession>A0A3B3WW26</accession>
<dbReference type="InterPro" id="IPR013783">
    <property type="entry name" value="Ig-like_fold"/>
</dbReference>
<organism evidence="7 8">
    <name type="scientific">Poecilia mexicana</name>
    <dbReference type="NCBI Taxonomy" id="48701"/>
    <lineage>
        <taxon>Eukaryota</taxon>
        <taxon>Metazoa</taxon>
        <taxon>Chordata</taxon>
        <taxon>Craniata</taxon>
        <taxon>Vertebrata</taxon>
        <taxon>Euteleostomi</taxon>
        <taxon>Actinopterygii</taxon>
        <taxon>Neopterygii</taxon>
        <taxon>Teleostei</taxon>
        <taxon>Neoteleostei</taxon>
        <taxon>Acanthomorphata</taxon>
        <taxon>Ovalentaria</taxon>
        <taxon>Atherinomorphae</taxon>
        <taxon>Cyprinodontiformes</taxon>
        <taxon>Poeciliidae</taxon>
        <taxon>Poeciliinae</taxon>
        <taxon>Poecilia</taxon>
    </lineage>
</organism>
<evidence type="ECO:0000313" key="8">
    <source>
        <dbReference type="Proteomes" id="UP000261480"/>
    </source>
</evidence>
<evidence type="ECO:0000259" key="6">
    <source>
        <dbReference type="PROSITE" id="PS50835"/>
    </source>
</evidence>
<reference evidence="7" key="2">
    <citation type="submission" date="2025-09" db="UniProtKB">
        <authorList>
            <consortium name="Ensembl"/>
        </authorList>
    </citation>
    <scope>IDENTIFICATION</scope>
</reference>
<dbReference type="AlphaFoldDB" id="A0A3B3WW26"/>
<feature type="domain" description="Ig-like" evidence="6">
    <location>
        <begin position="111"/>
        <end position="182"/>
    </location>
</feature>
<dbReference type="SUPFAM" id="SSF48726">
    <property type="entry name" value="Immunoglobulin"/>
    <property type="match status" value="1"/>
</dbReference>
<keyword evidence="4" id="KW-0325">Glycoprotein</keyword>
<name>A0A3B3WW26_9TELE</name>
<dbReference type="Proteomes" id="UP000261480">
    <property type="component" value="Unplaced"/>
</dbReference>
<evidence type="ECO:0000256" key="2">
    <source>
        <dbReference type="ARBA" id="ARBA00022729"/>
    </source>
</evidence>
<dbReference type="PROSITE" id="PS50835">
    <property type="entry name" value="IG_LIKE"/>
    <property type="match status" value="1"/>
</dbReference>
<dbReference type="PANTHER" id="PTHR12080:SF125">
    <property type="entry name" value="CD48 ANTIGEN-LIKE"/>
    <property type="match status" value="1"/>
</dbReference>
<keyword evidence="8" id="KW-1185">Reference proteome</keyword>
<comment type="subcellular location">
    <subcellularLocation>
        <location evidence="1">Membrane</location>
    </subcellularLocation>
</comment>
<evidence type="ECO:0000313" key="7">
    <source>
        <dbReference type="Ensembl" id="ENSPMEP00000006978.1"/>
    </source>
</evidence>
<evidence type="ECO:0000256" key="3">
    <source>
        <dbReference type="ARBA" id="ARBA00023136"/>
    </source>
</evidence>
<proteinExistence type="predicted"/>
<dbReference type="InterPro" id="IPR036179">
    <property type="entry name" value="Ig-like_dom_sf"/>
</dbReference>